<name>A0ABN7SU62_OIKDI</name>
<protein>
    <submittedName>
        <fullName evidence="2">Oidioi.mRNA.OKI2018_I69.chr1.g2283.t1.cds</fullName>
    </submittedName>
</protein>
<evidence type="ECO:0000313" key="3">
    <source>
        <dbReference type="Proteomes" id="UP001158576"/>
    </source>
</evidence>
<feature type="chain" id="PRO_5047520414" evidence="1">
    <location>
        <begin position="17"/>
        <end position="146"/>
    </location>
</feature>
<gene>
    <name evidence="2" type="ORF">OKIOD_LOCUS11048</name>
</gene>
<keyword evidence="1" id="KW-0732">Signal</keyword>
<keyword evidence="3" id="KW-1185">Reference proteome</keyword>
<evidence type="ECO:0000256" key="1">
    <source>
        <dbReference type="SAM" id="SignalP"/>
    </source>
</evidence>
<proteinExistence type="predicted"/>
<reference evidence="2 3" key="1">
    <citation type="submission" date="2021-04" db="EMBL/GenBank/DDBJ databases">
        <authorList>
            <person name="Bliznina A."/>
        </authorList>
    </citation>
    <scope>NUCLEOTIDE SEQUENCE [LARGE SCALE GENOMIC DNA]</scope>
</reference>
<evidence type="ECO:0000313" key="2">
    <source>
        <dbReference type="EMBL" id="CAG5105608.1"/>
    </source>
</evidence>
<dbReference type="EMBL" id="OU015566">
    <property type="protein sequence ID" value="CAG5105608.1"/>
    <property type="molecule type" value="Genomic_DNA"/>
</dbReference>
<feature type="signal peptide" evidence="1">
    <location>
        <begin position="1"/>
        <end position="16"/>
    </location>
</feature>
<accession>A0ABN7SU62</accession>
<sequence>MKLFQLFATFAASVDAQLTCWSCSIQNERSEIVIGNETSEVYQTPEEVASLCVQNGTSIECMSNEQNCYVTEHRDDHGNLLLLDLGCKAPDVCANLIEGNFRGEDPDINLCRGQQRSSKCFDCCDSADCNLDTASDLIAEFPTPEE</sequence>
<organism evidence="2 3">
    <name type="scientific">Oikopleura dioica</name>
    <name type="common">Tunicate</name>
    <dbReference type="NCBI Taxonomy" id="34765"/>
    <lineage>
        <taxon>Eukaryota</taxon>
        <taxon>Metazoa</taxon>
        <taxon>Chordata</taxon>
        <taxon>Tunicata</taxon>
        <taxon>Appendicularia</taxon>
        <taxon>Copelata</taxon>
        <taxon>Oikopleuridae</taxon>
        <taxon>Oikopleura</taxon>
    </lineage>
</organism>
<dbReference type="Proteomes" id="UP001158576">
    <property type="component" value="Chromosome 1"/>
</dbReference>